<feature type="region of interest" description="Disordered" evidence="1">
    <location>
        <begin position="1"/>
        <end position="40"/>
    </location>
</feature>
<accession>A0AAU8J061</accession>
<feature type="region of interest" description="Disordered" evidence="1">
    <location>
        <begin position="520"/>
        <end position="551"/>
    </location>
</feature>
<keyword evidence="2" id="KW-0547">Nucleotide-binding</keyword>
<feature type="compositionally biased region" description="Pro residues" evidence="1">
    <location>
        <begin position="1"/>
        <end position="10"/>
    </location>
</feature>
<protein>
    <submittedName>
        <fullName evidence="2">ATP-binding protein</fullName>
    </submittedName>
</protein>
<feature type="compositionally biased region" description="Gly residues" evidence="1">
    <location>
        <begin position="14"/>
        <end position="30"/>
    </location>
</feature>
<dbReference type="GO" id="GO:0005524">
    <property type="term" value="F:ATP binding"/>
    <property type="evidence" value="ECO:0007669"/>
    <property type="project" value="UniProtKB-KW"/>
</dbReference>
<evidence type="ECO:0000256" key="1">
    <source>
        <dbReference type="SAM" id="MobiDB-lite"/>
    </source>
</evidence>
<gene>
    <name evidence="2" type="ORF">ABII15_28390</name>
</gene>
<sequence>MSEPSSPTPPSGDGRSGGAGSGDTGGGGAGRGHEPHPFIGGRTAALRDLAAWRAGAPGAPRVTLVTGSPGSGRTRLLTGFLMLCDPGYRERVDLARLDPATVPPPLPAPAVPSAAGRTPAQVLWLLADHFGIDAARDTQVYEALDAGDGERAVVVVDVDRAGPVRAGHGPERMARELLVPLGALGSVRLLADVPRAAAALISSALPPGTVRVIDLDAPEYADPAGLLLQAEAALDPASGASAQPFTVDAGARRELAGALAARAAAGGAGGSRLIVQLAVAGWLLAPEPAPSPQAHAPATLTDVLDLHAHRLGADPAVLRAMLAPLALAEGDGLPLHLWVPLASALAGRDMAAEIAAGMLLAGPFLRTTEAETGAGTESGALIALDHPALAAAIRAELPDAAAAHLSVATELLGRVPGQDWSLADPYVRDAIVGHALGAGQLPRLLTDPSLMAYADPVVLRAAVEEVAADEAAAGQLQDAARTYLWAAPLLTRTLADPPLRARVLAAAFDEDGLPAYAQALRDRPELAVPDAPPAVTPPPTLPRPQPMETQA</sequence>
<evidence type="ECO:0000313" key="2">
    <source>
        <dbReference type="EMBL" id="XCJ73639.1"/>
    </source>
</evidence>
<proteinExistence type="predicted"/>
<dbReference type="RefSeq" id="WP_353945098.1">
    <property type="nucleotide sequence ID" value="NZ_CP159534.1"/>
</dbReference>
<dbReference type="EMBL" id="CP159534">
    <property type="protein sequence ID" value="XCJ73639.1"/>
    <property type="molecule type" value="Genomic_DNA"/>
</dbReference>
<organism evidence="2">
    <name type="scientific">Streptomyces tabacisoli</name>
    <dbReference type="NCBI Taxonomy" id="3156398"/>
    <lineage>
        <taxon>Bacteria</taxon>
        <taxon>Bacillati</taxon>
        <taxon>Actinomycetota</taxon>
        <taxon>Actinomycetes</taxon>
        <taxon>Kitasatosporales</taxon>
        <taxon>Streptomycetaceae</taxon>
        <taxon>Streptomyces</taxon>
    </lineage>
</organism>
<dbReference type="KEGG" id="stac:ABII15_28390"/>
<feature type="compositionally biased region" description="Pro residues" evidence="1">
    <location>
        <begin position="530"/>
        <end position="545"/>
    </location>
</feature>
<keyword evidence="2" id="KW-0067">ATP-binding</keyword>
<name>A0AAU8J061_9ACTN</name>
<reference evidence="2" key="1">
    <citation type="submission" date="2024-06" db="EMBL/GenBank/DDBJ databases">
        <title>Streptomyces sp. strain HUAS MG91 genome sequences.</title>
        <authorList>
            <person name="Mo P."/>
        </authorList>
    </citation>
    <scope>NUCLEOTIDE SEQUENCE</scope>
    <source>
        <strain evidence="2">HUAS MG91</strain>
    </source>
</reference>
<dbReference type="AlphaFoldDB" id="A0AAU8J061"/>